<dbReference type="OrthoDB" id="9792992at2"/>
<dbReference type="RefSeq" id="WP_112574927.1">
    <property type="nucleotide sequence ID" value="NZ_CP043450.1"/>
</dbReference>
<keyword evidence="1" id="KW-0812">Transmembrane</keyword>
<dbReference type="GO" id="GO:0016020">
    <property type="term" value="C:membrane"/>
    <property type="evidence" value="ECO:0007669"/>
    <property type="project" value="InterPro"/>
</dbReference>
<evidence type="ECO:0000259" key="2">
    <source>
        <dbReference type="Pfam" id="PF06580"/>
    </source>
</evidence>
<dbReference type="EMBL" id="CP043450">
    <property type="protein sequence ID" value="QEM12994.1"/>
    <property type="molecule type" value="Genomic_DNA"/>
</dbReference>
<keyword evidence="3" id="KW-0418">Kinase</keyword>
<feature type="domain" description="Signal transduction histidine kinase internal region" evidence="2">
    <location>
        <begin position="152"/>
        <end position="230"/>
    </location>
</feature>
<evidence type="ECO:0000313" key="4">
    <source>
        <dbReference type="Proteomes" id="UP000251402"/>
    </source>
</evidence>
<keyword evidence="1" id="KW-0472">Membrane</keyword>
<feature type="transmembrane region" description="Helical" evidence="1">
    <location>
        <begin position="70"/>
        <end position="92"/>
    </location>
</feature>
<keyword evidence="3" id="KW-0808">Transferase</keyword>
<keyword evidence="1" id="KW-1133">Transmembrane helix</keyword>
<feature type="transmembrane region" description="Helical" evidence="1">
    <location>
        <begin position="35"/>
        <end position="58"/>
    </location>
</feature>
<dbReference type="InterPro" id="IPR010559">
    <property type="entry name" value="Sig_transdc_His_kin_internal"/>
</dbReference>
<dbReference type="GO" id="GO:0000155">
    <property type="term" value="F:phosphorelay sensor kinase activity"/>
    <property type="evidence" value="ECO:0007669"/>
    <property type="project" value="InterPro"/>
</dbReference>
<accession>A0A5C1I585</accession>
<organism evidence="3 4">
    <name type="scientific">Mucilaginibacter rubeus</name>
    <dbReference type="NCBI Taxonomy" id="2027860"/>
    <lineage>
        <taxon>Bacteria</taxon>
        <taxon>Pseudomonadati</taxon>
        <taxon>Bacteroidota</taxon>
        <taxon>Sphingobacteriia</taxon>
        <taxon>Sphingobacteriales</taxon>
        <taxon>Sphingobacteriaceae</taxon>
        <taxon>Mucilaginibacter</taxon>
    </lineage>
</organism>
<proteinExistence type="predicted"/>
<dbReference type="AlphaFoldDB" id="A0A5C1I585"/>
<dbReference type="InterPro" id="IPR050640">
    <property type="entry name" value="Bact_2-comp_sensor_kinase"/>
</dbReference>
<protein>
    <submittedName>
        <fullName evidence="3">Sensor histidine kinase</fullName>
    </submittedName>
</protein>
<keyword evidence="4" id="KW-1185">Reference proteome</keyword>
<feature type="transmembrane region" description="Helical" evidence="1">
    <location>
        <begin position="7"/>
        <end position="29"/>
    </location>
</feature>
<evidence type="ECO:0000313" key="3">
    <source>
        <dbReference type="EMBL" id="QEM12994.1"/>
    </source>
</evidence>
<sequence>MTFNKDIAFNGMFWSLYFLYQWLGLASLYGDYNGYFINACMALPVSLVFSILAVHVFFRRYYQKGRKTAFWLAVIVSSCLLLLIRRYFNYYIIYPRYFPMALNMPLFSAGKFLVDFVNLYAISSLYALYYSLRYWYQEKHRVQELLQQRTLAELDLLKSQVQPHFVFNTLNNIYGTALKTSPETAALIAHLSGFLSYNLYDASKNTIALTAEIDYIKSYIELQKNRYGSRVDIAINILGEIDDLRLAPLLLLPLVENCFKHGVGDSIDKSWVRIDVARQADRFSITIENSCDGATKQATSDNGGIGLANVKKRLQLIYPGKHGLKIIQGQNSYLVILEIQIEGNDQVFDS</sequence>
<dbReference type="Gene3D" id="3.30.565.10">
    <property type="entry name" value="Histidine kinase-like ATPase, C-terminal domain"/>
    <property type="match status" value="1"/>
</dbReference>
<feature type="transmembrane region" description="Helical" evidence="1">
    <location>
        <begin position="112"/>
        <end position="132"/>
    </location>
</feature>
<name>A0A5C1I585_9SPHI</name>
<gene>
    <name evidence="3" type="ORF">DEO27_024275</name>
</gene>
<evidence type="ECO:0000256" key="1">
    <source>
        <dbReference type="SAM" id="Phobius"/>
    </source>
</evidence>
<dbReference type="PANTHER" id="PTHR34220:SF7">
    <property type="entry name" value="SENSOR HISTIDINE KINASE YPDA"/>
    <property type="match status" value="1"/>
</dbReference>
<dbReference type="SUPFAM" id="SSF55874">
    <property type="entry name" value="ATPase domain of HSP90 chaperone/DNA topoisomerase II/histidine kinase"/>
    <property type="match status" value="1"/>
</dbReference>
<dbReference type="Proteomes" id="UP000251402">
    <property type="component" value="Chromosome"/>
</dbReference>
<dbReference type="InterPro" id="IPR036890">
    <property type="entry name" value="HATPase_C_sf"/>
</dbReference>
<dbReference type="Pfam" id="PF06580">
    <property type="entry name" value="His_kinase"/>
    <property type="match status" value="1"/>
</dbReference>
<dbReference type="KEGG" id="mrub:DEO27_024275"/>
<dbReference type="PANTHER" id="PTHR34220">
    <property type="entry name" value="SENSOR HISTIDINE KINASE YPDA"/>
    <property type="match status" value="1"/>
</dbReference>
<reference evidence="3" key="1">
    <citation type="submission" date="2019-08" db="EMBL/GenBank/DDBJ databases">
        <title>Comparative genome analysis confer to the adaptation heavy metal polluted environment.</title>
        <authorList>
            <person name="Li Y."/>
        </authorList>
    </citation>
    <scope>NUCLEOTIDE SEQUENCE [LARGE SCALE GENOMIC DNA]</scope>
    <source>
        <strain evidence="3">P1</strain>
    </source>
</reference>